<organism evidence="2 3">
    <name type="scientific">Romanomermis culicivorax</name>
    <name type="common">Nematode worm</name>
    <dbReference type="NCBI Taxonomy" id="13658"/>
    <lineage>
        <taxon>Eukaryota</taxon>
        <taxon>Metazoa</taxon>
        <taxon>Ecdysozoa</taxon>
        <taxon>Nematoda</taxon>
        <taxon>Enoplea</taxon>
        <taxon>Dorylaimia</taxon>
        <taxon>Mermithida</taxon>
        <taxon>Mermithoidea</taxon>
        <taxon>Mermithidae</taxon>
        <taxon>Romanomermis</taxon>
    </lineage>
</organism>
<evidence type="ECO:0000313" key="3">
    <source>
        <dbReference type="WBParaSite" id="nRc.2.0.1.t08115-RA"/>
    </source>
</evidence>
<sequence>MDTRLIFAVTLYLAFDLIIRGKDSQAHVHNMCYLFVNCPKKACPKVNNKTIVSGGIDDFDNGGNVNSKNCNQTSTIRKSLANEDMHFVPNYVFE</sequence>
<dbReference type="Proteomes" id="UP000887565">
    <property type="component" value="Unplaced"/>
</dbReference>
<protein>
    <submittedName>
        <fullName evidence="3">Uncharacterized protein</fullName>
    </submittedName>
</protein>
<accession>A0A915I2Q3</accession>
<evidence type="ECO:0000256" key="1">
    <source>
        <dbReference type="SAM" id="SignalP"/>
    </source>
</evidence>
<keyword evidence="2" id="KW-1185">Reference proteome</keyword>
<evidence type="ECO:0000313" key="2">
    <source>
        <dbReference type="Proteomes" id="UP000887565"/>
    </source>
</evidence>
<keyword evidence="1" id="KW-0732">Signal</keyword>
<reference evidence="3" key="1">
    <citation type="submission" date="2022-11" db="UniProtKB">
        <authorList>
            <consortium name="WormBaseParasite"/>
        </authorList>
    </citation>
    <scope>IDENTIFICATION</scope>
</reference>
<proteinExistence type="predicted"/>
<dbReference type="AlphaFoldDB" id="A0A915I2Q3"/>
<feature type="signal peptide" evidence="1">
    <location>
        <begin position="1"/>
        <end position="21"/>
    </location>
</feature>
<dbReference type="WBParaSite" id="nRc.2.0.1.t08115-RA">
    <property type="protein sequence ID" value="nRc.2.0.1.t08115-RA"/>
    <property type="gene ID" value="nRc.2.0.1.g08115"/>
</dbReference>
<name>A0A915I2Q3_ROMCU</name>
<feature type="chain" id="PRO_5037869739" evidence="1">
    <location>
        <begin position="22"/>
        <end position="94"/>
    </location>
</feature>